<evidence type="ECO:0000256" key="10">
    <source>
        <dbReference type="RuleBase" id="RU004384"/>
    </source>
</evidence>
<dbReference type="PANTHER" id="PTHR10969">
    <property type="entry name" value="MICROTUBULE-ASSOCIATED PROTEINS 1A/1B LIGHT CHAIN 3-RELATED"/>
    <property type="match status" value="1"/>
</dbReference>
<keyword evidence="4 10" id="KW-0072">Autophagy</keyword>
<dbReference type="STRING" id="70415.A0A5S6R2A6"/>
<sequence length="123" mass="14498">MSATGYNPSFRERRPYGVRVREVEDIRRKYPDKVPVVIERFDGERYLPLLDRCKFLVPDHVTMTELMQIVRRRLQLHPDQALFLLVNEKSLVSHSVTMAELYEMEKDSDGFLYIVYTSQPGFG</sequence>
<evidence type="ECO:0000256" key="8">
    <source>
        <dbReference type="ARBA" id="ARBA00037868"/>
    </source>
</evidence>
<dbReference type="WBParaSite" id="TMUE_3000013610.3">
    <property type="protein sequence ID" value="TMUE_3000013610.3"/>
    <property type="gene ID" value="WBGene00288869"/>
</dbReference>
<evidence type="ECO:0000256" key="6">
    <source>
        <dbReference type="ARBA" id="ARBA00023288"/>
    </source>
</evidence>
<dbReference type="FunFam" id="3.10.20.90:FF:000149">
    <property type="entry name" value="microtubule-associated proteins 1A/1B light chain 3C"/>
    <property type="match status" value="1"/>
</dbReference>
<dbReference type="AlphaFoldDB" id="A0A5S6R2A6"/>
<keyword evidence="11" id="KW-1185">Reference proteome</keyword>
<dbReference type="GO" id="GO:0031410">
    <property type="term" value="C:cytoplasmic vesicle"/>
    <property type="evidence" value="ECO:0007669"/>
    <property type="project" value="UniProtKB-KW"/>
</dbReference>
<evidence type="ECO:0000256" key="7">
    <source>
        <dbReference type="ARBA" id="ARBA00023329"/>
    </source>
</evidence>
<evidence type="ECO:0000256" key="5">
    <source>
        <dbReference type="ARBA" id="ARBA00023136"/>
    </source>
</evidence>
<reference evidence="11" key="2">
    <citation type="submission" date="2014-03" db="EMBL/GenBank/DDBJ databases">
        <title>The whipworm genome and dual-species transcriptomics of an intimate host-pathogen interaction.</title>
        <authorList>
            <person name="Foth B.J."/>
            <person name="Tsai I.J."/>
            <person name="Reid A.J."/>
            <person name="Bancroft A.J."/>
            <person name="Nichol S."/>
            <person name="Tracey A."/>
            <person name="Holroyd N."/>
            <person name="Cotton J.A."/>
            <person name="Stanley E.J."/>
            <person name="Zarowiecki M."/>
            <person name="Liu J.Z."/>
            <person name="Huckvale T."/>
            <person name="Cooper P.J."/>
            <person name="Grencis R.K."/>
            <person name="Berriman M."/>
        </authorList>
    </citation>
    <scope>NUCLEOTIDE SEQUENCE [LARGE SCALE GENOMIC DNA]</scope>
    <source>
        <strain evidence="11">Edinburgh</strain>
    </source>
</reference>
<dbReference type="GO" id="GO:0005776">
    <property type="term" value="C:autophagosome"/>
    <property type="evidence" value="ECO:0007669"/>
    <property type="project" value="UniProtKB-SubCell"/>
</dbReference>
<proteinExistence type="inferred from homology"/>
<dbReference type="Gene3D" id="3.10.20.90">
    <property type="entry name" value="Phosphatidylinositol 3-kinase Catalytic Subunit, Chain A, domain 1"/>
    <property type="match status" value="1"/>
</dbReference>
<dbReference type="CDD" id="cd16129">
    <property type="entry name" value="Ubl_ATG8_MAP1LC3"/>
    <property type="match status" value="1"/>
</dbReference>
<dbReference type="Proteomes" id="UP000046395">
    <property type="component" value="Unassembled WGS sequence"/>
</dbReference>
<comment type="similarity">
    <text evidence="2 10">Belongs to the ATG8 family.</text>
</comment>
<dbReference type="GO" id="GO:0012505">
    <property type="term" value="C:endomembrane system"/>
    <property type="evidence" value="ECO:0007669"/>
    <property type="project" value="UniProtKB-SubCell"/>
</dbReference>
<name>A0A5S6R2A6_TRIMR</name>
<reference evidence="11" key="1">
    <citation type="submission" date="2013-11" db="EMBL/GenBank/DDBJ databases">
        <authorList>
            <person name="Aslett M."/>
        </authorList>
    </citation>
    <scope>NUCLEOTIDE SEQUENCE [LARGE SCALE GENOMIC DNA]</scope>
    <source>
        <strain evidence="11">Edinburgh</strain>
    </source>
</reference>
<dbReference type="GO" id="GO:0006950">
    <property type="term" value="P:response to stress"/>
    <property type="evidence" value="ECO:0007669"/>
    <property type="project" value="UniProtKB-ARBA"/>
</dbReference>
<feature type="lipid moiety-binding region" description="Phosphatidylserine amidated glycine; alternate" evidence="9">
    <location>
        <position position="123"/>
    </location>
</feature>
<keyword evidence="5" id="KW-0472">Membrane</keyword>
<dbReference type="InterPro" id="IPR029071">
    <property type="entry name" value="Ubiquitin-like_domsf"/>
</dbReference>
<protein>
    <recommendedName>
        <fullName evidence="13">Protein lgg</fullName>
    </recommendedName>
</protein>
<evidence type="ECO:0008006" key="13">
    <source>
        <dbReference type="Google" id="ProtNLM"/>
    </source>
</evidence>
<organism evidence="11 12">
    <name type="scientific">Trichuris muris</name>
    <name type="common">Mouse whipworm</name>
    <dbReference type="NCBI Taxonomy" id="70415"/>
    <lineage>
        <taxon>Eukaryota</taxon>
        <taxon>Metazoa</taxon>
        <taxon>Ecdysozoa</taxon>
        <taxon>Nematoda</taxon>
        <taxon>Enoplea</taxon>
        <taxon>Dorylaimia</taxon>
        <taxon>Trichinellida</taxon>
        <taxon>Trichuridae</taxon>
        <taxon>Trichuris</taxon>
    </lineage>
</organism>
<comment type="subcellular location">
    <subcellularLocation>
        <location evidence="1">Cytoplasmic vesicle</location>
        <location evidence="1">Autophagosome</location>
    </subcellularLocation>
    <subcellularLocation>
        <location evidence="8">Endomembrane system</location>
        <topology evidence="8">Lipid-anchor</topology>
    </subcellularLocation>
</comment>
<dbReference type="Pfam" id="PF02991">
    <property type="entry name" value="ATG8"/>
    <property type="match status" value="1"/>
</dbReference>
<evidence type="ECO:0000256" key="1">
    <source>
        <dbReference type="ARBA" id="ARBA00004419"/>
    </source>
</evidence>
<evidence type="ECO:0000256" key="4">
    <source>
        <dbReference type="ARBA" id="ARBA00023006"/>
    </source>
</evidence>
<accession>A0A5S6R2A6</accession>
<dbReference type="GO" id="GO:0016236">
    <property type="term" value="P:macroautophagy"/>
    <property type="evidence" value="ECO:0007669"/>
    <property type="project" value="UniProtKB-ARBA"/>
</dbReference>
<evidence type="ECO:0000256" key="3">
    <source>
        <dbReference type="ARBA" id="ARBA00022490"/>
    </source>
</evidence>
<dbReference type="WBParaSite" id="TMUE_3000013610.1">
    <property type="protein sequence ID" value="TMUE_3000013610.1"/>
    <property type="gene ID" value="WBGene00288869"/>
</dbReference>
<evidence type="ECO:0000313" key="12">
    <source>
        <dbReference type="WBParaSite" id="TMUE_3000013610.1"/>
    </source>
</evidence>
<keyword evidence="6 9" id="KW-0449">Lipoprotein</keyword>
<dbReference type="SUPFAM" id="SSF54236">
    <property type="entry name" value="Ubiquitin-like"/>
    <property type="match status" value="1"/>
</dbReference>
<reference evidence="12" key="3">
    <citation type="submission" date="2019-12" db="UniProtKB">
        <authorList>
            <consortium name="WormBaseParasite"/>
        </authorList>
    </citation>
    <scope>IDENTIFICATION</scope>
</reference>
<evidence type="ECO:0000256" key="9">
    <source>
        <dbReference type="PIRSR" id="PIRSR604241-50"/>
    </source>
</evidence>
<evidence type="ECO:0000313" key="11">
    <source>
        <dbReference type="Proteomes" id="UP000046395"/>
    </source>
</evidence>
<keyword evidence="7" id="KW-0968">Cytoplasmic vesicle</keyword>
<keyword evidence="3" id="KW-0963">Cytoplasm</keyword>
<evidence type="ECO:0000256" key="2">
    <source>
        <dbReference type="ARBA" id="ARBA00007293"/>
    </source>
</evidence>
<dbReference type="InterPro" id="IPR004241">
    <property type="entry name" value="Atg8-like"/>
</dbReference>
<dbReference type="WBParaSite" id="TMUE_3000013610.2">
    <property type="protein sequence ID" value="TMUE_3000013610.2"/>
    <property type="gene ID" value="WBGene00288869"/>
</dbReference>